<protein>
    <submittedName>
        <fullName evidence="2">Conjugal transfer protein TraM</fullName>
    </submittedName>
</protein>
<dbReference type="OrthoDB" id="7478199at2"/>
<dbReference type="PATRIC" id="fig|1094489.3.peg.61"/>
<dbReference type="HOGENOM" id="CLU_1775486_0_0_5"/>
<proteinExistence type="predicted"/>
<organism evidence="2 3">
    <name type="scientific">Bartonella australis (strain Aust/NH1)</name>
    <dbReference type="NCBI Taxonomy" id="1094489"/>
    <lineage>
        <taxon>Bacteria</taxon>
        <taxon>Pseudomonadati</taxon>
        <taxon>Pseudomonadota</taxon>
        <taxon>Alphaproteobacteria</taxon>
        <taxon>Hyphomicrobiales</taxon>
        <taxon>Bartonellaceae</taxon>
        <taxon>Bartonella</taxon>
    </lineage>
</organism>
<sequence length="152" mass="16880">MIDFDKIRKQVAIKHNVLLSEDDPILVIVTINEIILGHYFELISTQYDEAARVLTTSLQQQIELSKEIASKIITDSAEYVSDQMQQAINDAITPTLNELKEQVNSVRAITNNAVINNQKAQKFVSTARLAAALSWAAAAITIAWGLVILFVK</sequence>
<dbReference type="AlphaFoldDB" id="M1P2A7"/>
<feature type="transmembrane region" description="Helical" evidence="1">
    <location>
        <begin position="129"/>
        <end position="151"/>
    </location>
</feature>
<dbReference type="EMBL" id="CP003123">
    <property type="protein sequence ID" value="AGF73945.1"/>
    <property type="molecule type" value="Genomic_DNA"/>
</dbReference>
<accession>M1P2A7</accession>
<name>M1P2A7_BARAA</name>
<reference evidence="2 3" key="1">
    <citation type="journal article" date="2013" name="PLoS Genet.">
        <title>A gene transfer agent and a dynamic repertoire of secretion systems hold the keys to the explosive radiation of the emerging pathogen Bartonella.</title>
        <authorList>
            <person name="Guy L."/>
            <person name="Nystedt B."/>
            <person name="Toft C."/>
            <person name="Zaremba-Niedzwiedzka K."/>
            <person name="Berglund E.C."/>
            <person name="Granberg F."/>
            <person name="Naslund K."/>
            <person name="Eriksson A.S."/>
            <person name="Andersson S.G."/>
        </authorList>
    </citation>
    <scope>NUCLEOTIDE SEQUENCE [LARGE SCALE GENOMIC DNA]</scope>
    <source>
        <strain evidence="2 3">Aust/NH1</strain>
    </source>
</reference>
<keyword evidence="1" id="KW-1133">Transmembrane helix</keyword>
<gene>
    <name evidence="2" type="primary">traM</name>
    <name evidence="2" type="ordered locus">BAnh1_00520</name>
</gene>
<evidence type="ECO:0000313" key="2">
    <source>
        <dbReference type="EMBL" id="AGF73945.1"/>
    </source>
</evidence>
<keyword evidence="1" id="KW-0812">Transmembrane</keyword>
<dbReference type="KEGG" id="baus:BAnh1_00520"/>
<dbReference type="eggNOG" id="ENOG50347MY">
    <property type="taxonomic scope" value="Bacteria"/>
</dbReference>
<keyword evidence="1" id="KW-0472">Membrane</keyword>
<dbReference type="Proteomes" id="UP000011729">
    <property type="component" value="Chromosome"/>
</dbReference>
<dbReference type="STRING" id="1094489.BAnh1_00520"/>
<keyword evidence="3" id="KW-1185">Reference proteome</keyword>
<evidence type="ECO:0000313" key="3">
    <source>
        <dbReference type="Proteomes" id="UP000011729"/>
    </source>
</evidence>
<evidence type="ECO:0000256" key="1">
    <source>
        <dbReference type="SAM" id="Phobius"/>
    </source>
</evidence>
<dbReference type="RefSeq" id="WP_015397454.1">
    <property type="nucleotide sequence ID" value="NC_020300.1"/>
</dbReference>